<dbReference type="InterPro" id="IPR050951">
    <property type="entry name" value="Retrovirus_Pol_polyprotein"/>
</dbReference>
<dbReference type="GO" id="GO:0015074">
    <property type="term" value="P:DNA integration"/>
    <property type="evidence" value="ECO:0007669"/>
    <property type="project" value="InterPro"/>
</dbReference>
<dbReference type="OrthoDB" id="6761011at2759"/>
<keyword evidence="2" id="KW-0548">Nucleotidyltransferase</keyword>
<dbReference type="PANTHER" id="PTHR37984">
    <property type="entry name" value="PROTEIN CBG26694"/>
    <property type="match status" value="1"/>
</dbReference>
<dbReference type="GO" id="GO:0003964">
    <property type="term" value="F:RNA-directed DNA polymerase activity"/>
    <property type="evidence" value="ECO:0007669"/>
    <property type="project" value="UniProtKB-KW"/>
</dbReference>
<feature type="region of interest" description="Disordered" evidence="8">
    <location>
        <begin position="1318"/>
        <end position="1379"/>
    </location>
</feature>
<dbReference type="Pfam" id="PF17917">
    <property type="entry name" value="RT_RNaseH"/>
    <property type="match status" value="1"/>
</dbReference>
<keyword evidence="3" id="KW-0540">Nuclease</keyword>
<dbReference type="Gene3D" id="2.40.70.10">
    <property type="entry name" value="Acid Proteases"/>
    <property type="match status" value="1"/>
</dbReference>
<dbReference type="InterPro" id="IPR041588">
    <property type="entry name" value="Integrase_H2C2"/>
</dbReference>
<feature type="region of interest" description="Disordered" evidence="8">
    <location>
        <begin position="53"/>
        <end position="83"/>
    </location>
</feature>
<dbReference type="SUPFAM" id="SSF53098">
    <property type="entry name" value="Ribonuclease H-like"/>
    <property type="match status" value="1"/>
</dbReference>
<evidence type="ECO:0000256" key="3">
    <source>
        <dbReference type="ARBA" id="ARBA00022722"/>
    </source>
</evidence>
<dbReference type="Gene3D" id="1.10.340.70">
    <property type="match status" value="1"/>
</dbReference>
<gene>
    <name evidence="10" type="ORF">SKAU_G00207860</name>
</gene>
<evidence type="ECO:0000313" key="10">
    <source>
        <dbReference type="EMBL" id="KAJ8353219.1"/>
    </source>
</evidence>
<sequence>MFSNGARIKPEETDDEYGEGAYGWPADRAEELRRTADLRARVRDTARRLAAEAGLGARSGHRISGSKRATSPRPETAPLHDGVASSRAVNKHGRAHVGVSPVPVKTPKYSGKADWEAFHAQFELLACAAGWSDENKALQLALCLTDDALACLLLLSPEERSEYGALVGALRRRFGQCTQPGLLRSELGSRRRQPGESLRALANDIESLARRAYAHMPPSVQGELARDQFLQALTPTELRIQTQLAHPNTLQEALELALEREIITGAGMGVQQDNTPTVRTVVESSPPQDKPAWAAELTELIRAVSLQAQRDMGTRTRSVVCWGCGQTGHRGGQQDRRGSGDPLPPEADTSTQQEPVVVGWTHVGDFCHIPVTVDGVPYSALIDTGSTATLVRPDIVPRGTQLEQTSVQLRTVTGDLAPMVGKGLFTLSVGGRSVRSSVWVARVQDPCILGLDFLRSTGAVLDLGNGTLSFPGGPTVGMLSPAHLTKPQLQPVKAAEPDSVSTTPLGARYASPAPLPHYLHSAPLNMRVKDYSLAKRRASPVRRSYPPATPAAHPSTSPGSIPRAQLPQMGEEERLSAVREIWRKNCDGLEPQQQEALWWLLLEFKDIFALTEEDVGQTHLVQHDIITGDAQPVKMRPRRLPLARQEAADKALWEMQQAGIIEPSDSPWASPVVMVPKKGGKWRFCVDYRRLNEEAMGALRRVLERVAAVGLKLHPEKCHFVRREVGPGGERVVAYYSRTFDKAERRYCVTRRELLAVVLAIRHFKYYLCGLHFTVRTDHSALQWLMSFKEPEGQVARWIEELQSYHFSVVHRAGARHTNADALSRRPCAADGCHYCERREARESELCAEGEACVVGHKAGEPVCRTLQVVDTDEWRLQQEQDIDIRPVLQWVEAQQRPLWEEVAAYSPATKALWSKFGALRMKDGVLERAFRTPATGEERWQVVVPKALREIVLESNHGAVGAGHFGVSKTLRRLRQGFYWSQHKRDVEDFCRRCDCCTARKGPPGQSQAELQQFPVGAPMERVGIDVMGPFPLSDRGNRYVLTAMDYFSKWPEAYALPDQEAETIVDALVGGMISRFGAPDVIHSDQGRNFESRVFTTMCERLNIHKTRTTPLHPQSDGLVERFNRTMGQQLAIVTAKHQRDWDRHIPLVLMAYRSAVQDSTSCTPALLMLGRELRTPAEMAFGRAPDTPAVPPGPEYARRLQDRLETAHAFARKQMENAGVRQKRNFDVRMRGRHFQAGELVWVHSPQRKRGRCPKLDSHWMGPCRVLERIGEVVYRVQLPPRGRKVALHRDRLAPYRGSACPAGTPETLDTPLIDPDMPPAHAHTHGPLPTSPVPQRNSPGLDAEVPVGPVEARPPPRASRRHRRPPGRFRDFIVPSGTRDFGRGGGSVATLGNVYCSSSKCFC</sequence>
<reference evidence="10" key="1">
    <citation type="journal article" date="2023" name="Science">
        <title>Genome structures resolve the early diversification of teleost fishes.</title>
        <authorList>
            <person name="Parey E."/>
            <person name="Louis A."/>
            <person name="Montfort J."/>
            <person name="Bouchez O."/>
            <person name="Roques C."/>
            <person name="Iampietro C."/>
            <person name="Lluch J."/>
            <person name="Castinel A."/>
            <person name="Donnadieu C."/>
            <person name="Desvignes T."/>
            <person name="Floi Bucao C."/>
            <person name="Jouanno E."/>
            <person name="Wen M."/>
            <person name="Mejri S."/>
            <person name="Dirks R."/>
            <person name="Jansen H."/>
            <person name="Henkel C."/>
            <person name="Chen W.J."/>
            <person name="Zahm M."/>
            <person name="Cabau C."/>
            <person name="Klopp C."/>
            <person name="Thompson A.W."/>
            <person name="Robinson-Rechavi M."/>
            <person name="Braasch I."/>
            <person name="Lecointre G."/>
            <person name="Bobe J."/>
            <person name="Postlethwait J.H."/>
            <person name="Berthelot C."/>
            <person name="Roest Crollius H."/>
            <person name="Guiguen Y."/>
        </authorList>
    </citation>
    <scope>NUCLEOTIDE SEQUENCE</scope>
    <source>
        <strain evidence="10">WJC10195</strain>
    </source>
</reference>
<organism evidence="10 11">
    <name type="scientific">Synaphobranchus kaupii</name>
    <name type="common">Kaup's arrowtooth eel</name>
    <dbReference type="NCBI Taxonomy" id="118154"/>
    <lineage>
        <taxon>Eukaryota</taxon>
        <taxon>Metazoa</taxon>
        <taxon>Chordata</taxon>
        <taxon>Craniata</taxon>
        <taxon>Vertebrata</taxon>
        <taxon>Euteleostomi</taxon>
        <taxon>Actinopterygii</taxon>
        <taxon>Neopterygii</taxon>
        <taxon>Teleostei</taxon>
        <taxon>Anguilliformes</taxon>
        <taxon>Synaphobranchidae</taxon>
        <taxon>Synaphobranchus</taxon>
    </lineage>
</organism>
<protein>
    <recommendedName>
        <fullName evidence="7">Gypsy retrotransposon integrase-like protein 1</fullName>
    </recommendedName>
</protein>
<dbReference type="Pfam" id="PF00665">
    <property type="entry name" value="rve"/>
    <property type="match status" value="1"/>
</dbReference>
<evidence type="ECO:0000256" key="7">
    <source>
        <dbReference type="ARBA" id="ARBA00039658"/>
    </source>
</evidence>
<dbReference type="Gene3D" id="3.10.10.10">
    <property type="entry name" value="HIV Type 1 Reverse Transcriptase, subunit A, domain 1"/>
    <property type="match status" value="1"/>
</dbReference>
<dbReference type="PANTHER" id="PTHR37984:SF15">
    <property type="entry name" value="INTEGRASE CATALYTIC DOMAIN-CONTAINING PROTEIN"/>
    <property type="match status" value="1"/>
</dbReference>
<evidence type="ECO:0000256" key="5">
    <source>
        <dbReference type="ARBA" id="ARBA00022801"/>
    </source>
</evidence>
<dbReference type="GO" id="GO:0004190">
    <property type="term" value="F:aspartic-type endopeptidase activity"/>
    <property type="evidence" value="ECO:0007669"/>
    <property type="project" value="InterPro"/>
</dbReference>
<dbReference type="FunFam" id="3.30.420.10:FF:000032">
    <property type="entry name" value="Retrovirus-related Pol polyprotein from transposon 297-like Protein"/>
    <property type="match status" value="1"/>
</dbReference>
<accession>A0A9Q1F8B8</accession>
<proteinExistence type="predicted"/>
<dbReference type="InterPro" id="IPR043502">
    <property type="entry name" value="DNA/RNA_pol_sf"/>
</dbReference>
<feature type="compositionally biased region" description="Basic residues" evidence="8">
    <location>
        <begin position="1362"/>
        <end position="1371"/>
    </location>
</feature>
<evidence type="ECO:0000259" key="9">
    <source>
        <dbReference type="PROSITE" id="PS50994"/>
    </source>
</evidence>
<dbReference type="EMBL" id="JAINUF010000007">
    <property type="protein sequence ID" value="KAJ8353219.1"/>
    <property type="molecule type" value="Genomic_DNA"/>
</dbReference>
<dbReference type="PROSITE" id="PS50994">
    <property type="entry name" value="INTEGRASE"/>
    <property type="match status" value="1"/>
</dbReference>
<dbReference type="InterPro" id="IPR041373">
    <property type="entry name" value="RT_RNaseH"/>
</dbReference>
<dbReference type="Pfam" id="PF13650">
    <property type="entry name" value="Asp_protease_2"/>
    <property type="match status" value="1"/>
</dbReference>
<comment type="caution">
    <text evidence="10">The sequence shown here is derived from an EMBL/GenBank/DDBJ whole genome shotgun (WGS) entry which is preliminary data.</text>
</comment>
<evidence type="ECO:0000313" key="11">
    <source>
        <dbReference type="Proteomes" id="UP001152622"/>
    </source>
</evidence>
<evidence type="ECO:0000256" key="8">
    <source>
        <dbReference type="SAM" id="MobiDB-lite"/>
    </source>
</evidence>
<dbReference type="GO" id="GO:0004519">
    <property type="term" value="F:endonuclease activity"/>
    <property type="evidence" value="ECO:0007669"/>
    <property type="project" value="UniProtKB-KW"/>
</dbReference>
<keyword evidence="5" id="KW-0378">Hydrolase</keyword>
<dbReference type="SUPFAM" id="SSF50630">
    <property type="entry name" value="Acid proteases"/>
    <property type="match status" value="1"/>
</dbReference>
<dbReference type="InterPro" id="IPR012337">
    <property type="entry name" value="RNaseH-like_sf"/>
</dbReference>
<dbReference type="InterPro" id="IPR036397">
    <property type="entry name" value="RNaseH_sf"/>
</dbReference>
<dbReference type="InterPro" id="IPR001969">
    <property type="entry name" value="Aspartic_peptidase_AS"/>
</dbReference>
<dbReference type="InterPro" id="IPR021109">
    <property type="entry name" value="Peptidase_aspartic_dom_sf"/>
</dbReference>
<keyword evidence="4" id="KW-0255">Endonuclease</keyword>
<dbReference type="GO" id="GO:0003676">
    <property type="term" value="F:nucleic acid binding"/>
    <property type="evidence" value="ECO:0007669"/>
    <property type="project" value="InterPro"/>
</dbReference>
<dbReference type="CDD" id="cd09274">
    <property type="entry name" value="RNase_HI_RT_Ty3"/>
    <property type="match status" value="1"/>
</dbReference>
<name>A0A9Q1F8B8_SYNKA</name>
<dbReference type="GO" id="GO:0006508">
    <property type="term" value="P:proteolysis"/>
    <property type="evidence" value="ECO:0007669"/>
    <property type="project" value="InterPro"/>
</dbReference>
<feature type="region of interest" description="Disordered" evidence="8">
    <location>
        <begin position="324"/>
        <end position="353"/>
    </location>
</feature>
<dbReference type="Pfam" id="PF22938">
    <property type="entry name" value="Integrase_p58_C"/>
    <property type="match status" value="1"/>
</dbReference>
<dbReference type="Pfam" id="PF17921">
    <property type="entry name" value="Integrase_H2C2"/>
    <property type="match status" value="1"/>
</dbReference>
<feature type="region of interest" description="Disordered" evidence="8">
    <location>
        <begin position="539"/>
        <end position="570"/>
    </location>
</feature>
<evidence type="ECO:0000256" key="1">
    <source>
        <dbReference type="ARBA" id="ARBA00022679"/>
    </source>
</evidence>
<evidence type="ECO:0000256" key="2">
    <source>
        <dbReference type="ARBA" id="ARBA00022695"/>
    </source>
</evidence>
<keyword evidence="1" id="KW-0808">Transferase</keyword>
<dbReference type="Gene3D" id="3.30.420.10">
    <property type="entry name" value="Ribonuclease H-like superfamily/Ribonuclease H"/>
    <property type="match status" value="1"/>
</dbReference>
<feature type="region of interest" description="Disordered" evidence="8">
    <location>
        <begin position="1"/>
        <end position="22"/>
    </location>
</feature>
<feature type="domain" description="Integrase catalytic" evidence="9">
    <location>
        <begin position="1012"/>
        <end position="1175"/>
    </location>
</feature>
<evidence type="ECO:0000256" key="6">
    <source>
        <dbReference type="ARBA" id="ARBA00022918"/>
    </source>
</evidence>
<dbReference type="Proteomes" id="UP001152622">
    <property type="component" value="Chromosome 7"/>
</dbReference>
<keyword evidence="6" id="KW-0695">RNA-directed DNA polymerase</keyword>
<dbReference type="InterPro" id="IPR054465">
    <property type="entry name" value="Integrase_p58-like_C"/>
</dbReference>
<keyword evidence="11" id="KW-1185">Reference proteome</keyword>
<evidence type="ECO:0000256" key="4">
    <source>
        <dbReference type="ARBA" id="ARBA00022759"/>
    </source>
</evidence>
<dbReference type="PROSITE" id="PS00141">
    <property type="entry name" value="ASP_PROTEASE"/>
    <property type="match status" value="1"/>
</dbReference>
<dbReference type="FunFam" id="1.10.340.70:FF:000001">
    <property type="entry name" value="Retrovirus-related Pol polyprotein from transposon gypsy-like Protein"/>
    <property type="match status" value="1"/>
</dbReference>
<dbReference type="InterPro" id="IPR001584">
    <property type="entry name" value="Integrase_cat-core"/>
</dbReference>
<dbReference type="SUPFAM" id="SSF56672">
    <property type="entry name" value="DNA/RNA polymerases"/>
    <property type="match status" value="1"/>
</dbReference>